<gene>
    <name evidence="2" type="ORF">ERJ67_02515</name>
</gene>
<comment type="caution">
    <text evidence="2">The sequence shown here is derived from an EMBL/GenBank/DDBJ whole genome shotgun (WGS) entry which is preliminary data.</text>
</comment>
<accession>A0A524RQ02</accession>
<feature type="region of interest" description="Disordered" evidence="1">
    <location>
        <begin position="77"/>
        <end position="177"/>
    </location>
</feature>
<evidence type="ECO:0000256" key="1">
    <source>
        <dbReference type="SAM" id="MobiDB-lite"/>
    </source>
</evidence>
<dbReference type="Proteomes" id="UP000317990">
    <property type="component" value="Unassembled WGS sequence"/>
</dbReference>
<evidence type="ECO:0000313" key="2">
    <source>
        <dbReference type="EMBL" id="TGG94502.1"/>
    </source>
</evidence>
<organism evidence="2 3">
    <name type="scientific">Aphanocapsa feldmannii 277cV</name>
    <dbReference type="NCBI Taxonomy" id="2507553"/>
    <lineage>
        <taxon>Bacteria</taxon>
        <taxon>Bacillati</taxon>
        <taxon>Cyanobacteriota</taxon>
        <taxon>Cyanophyceae</taxon>
        <taxon>Oscillatoriophycideae</taxon>
        <taxon>Chroococcales</taxon>
        <taxon>Microcystaceae</taxon>
        <taxon>Aphanocapsa</taxon>
    </lineage>
</organism>
<feature type="compositionally biased region" description="Basic and acidic residues" evidence="1">
    <location>
        <begin position="1"/>
        <end position="19"/>
    </location>
</feature>
<dbReference type="AlphaFoldDB" id="A0A524RQ02"/>
<sequence length="177" mass="18985">MGLFDRFRAKPGESKDPGKEAFFLDADASGSLGDVAYMRRSNTIRHTFPANADSPTNKELIKDVASMDAKVTNVSAGLPEARPDAPPAPAGSGVPKPVRKTFPSAIDPREMARRLKRADLGGTNSWGKVDAAKPVARKDVAAERKAEEAAQVKPRQAPSSKSGSIDPFRSMLRDLDL</sequence>
<reference evidence="2 3" key="1">
    <citation type="journal article" date="2019" name="mSystems">
        <title>Life at home and on the roam: Genomic adaptions reflect the dual lifestyle of an intracellular, facultative symbiont.</title>
        <authorList>
            <person name="Burgsdorf I."/>
        </authorList>
    </citation>
    <scope>NUCLEOTIDE SEQUENCE [LARGE SCALE GENOMIC DNA]</scope>
    <source>
        <strain evidence="2">277cV</strain>
    </source>
</reference>
<protein>
    <submittedName>
        <fullName evidence="2">Uncharacterized protein</fullName>
    </submittedName>
</protein>
<feature type="compositionally biased region" description="Basic and acidic residues" evidence="1">
    <location>
        <begin position="136"/>
        <end position="150"/>
    </location>
</feature>
<feature type="region of interest" description="Disordered" evidence="1">
    <location>
        <begin position="1"/>
        <end position="20"/>
    </location>
</feature>
<dbReference type="EMBL" id="SRMO01000034">
    <property type="protein sequence ID" value="TGG94502.1"/>
    <property type="molecule type" value="Genomic_DNA"/>
</dbReference>
<name>A0A524RQ02_9CHRO</name>
<evidence type="ECO:0000313" key="3">
    <source>
        <dbReference type="Proteomes" id="UP000317990"/>
    </source>
</evidence>
<proteinExistence type="predicted"/>
<feature type="compositionally biased region" description="Basic and acidic residues" evidence="1">
    <location>
        <begin position="107"/>
        <end position="119"/>
    </location>
</feature>